<comment type="subunit">
    <text evidence="7">Homotetramer; dimer of dimers.</text>
</comment>
<dbReference type="InterPro" id="IPR012695">
    <property type="entry name" value="PrpB"/>
</dbReference>
<accession>A0A2Z4GEV3</accession>
<dbReference type="GO" id="GO:0019629">
    <property type="term" value="P:propionate catabolic process, 2-methylcitrate cycle"/>
    <property type="evidence" value="ECO:0007669"/>
    <property type="project" value="InterPro"/>
</dbReference>
<dbReference type="InterPro" id="IPR039556">
    <property type="entry name" value="ICL/PEPM"/>
</dbReference>
<comment type="cofactor">
    <cofactor evidence="2">
        <name>Mg(2+)</name>
        <dbReference type="ChEBI" id="CHEBI:18420"/>
    </cofactor>
</comment>
<evidence type="ECO:0000256" key="6">
    <source>
        <dbReference type="ARBA" id="ARBA00023239"/>
    </source>
</evidence>
<dbReference type="OrthoDB" id="8629576at2"/>
<dbReference type="FunFam" id="3.20.20.60:FF:000009">
    <property type="entry name" value="2-methylisocitrate lyase"/>
    <property type="match status" value="1"/>
</dbReference>
<dbReference type="NCBIfam" id="TIGR02317">
    <property type="entry name" value="prpB"/>
    <property type="match status" value="1"/>
</dbReference>
<reference evidence="10 11" key="1">
    <citation type="submission" date="2018-05" db="EMBL/GenBank/DDBJ databases">
        <title>Complete genome sequence of Arcticibacterium luteifluviistationis SM1504T, a cytophagaceae bacterium isolated from Arctic surface seawater.</title>
        <authorList>
            <person name="Li Y."/>
            <person name="Qin Q.-L."/>
        </authorList>
    </citation>
    <scope>NUCLEOTIDE SEQUENCE [LARGE SCALE GENOMIC DNA]</scope>
    <source>
        <strain evidence="10 11">SM1504</strain>
    </source>
</reference>
<comment type="function">
    <text evidence="9">Catalyzes the thermodynamically favored C-C bond cleavage of (2R,3S)-2-methylisocitrate to yield pyruvate and succinate.</text>
</comment>
<keyword evidence="5" id="KW-0460">Magnesium</keyword>
<dbReference type="PANTHER" id="PTHR42905">
    <property type="entry name" value="PHOSPHOENOLPYRUVATE CARBOXYLASE"/>
    <property type="match status" value="1"/>
</dbReference>
<evidence type="ECO:0000313" key="11">
    <source>
        <dbReference type="Proteomes" id="UP000249873"/>
    </source>
</evidence>
<dbReference type="CDD" id="cd00377">
    <property type="entry name" value="ICL_PEPM"/>
    <property type="match status" value="1"/>
</dbReference>
<proteinExistence type="inferred from homology"/>
<name>A0A2Z4GEV3_9BACT</name>
<comment type="similarity">
    <text evidence="3 9">Belongs to the isocitrate lyase/PEP mutase superfamily. Methylisocitrate lyase family.</text>
</comment>
<dbReference type="RefSeq" id="WP_111373247.1">
    <property type="nucleotide sequence ID" value="NZ_CP029480.1"/>
</dbReference>
<comment type="catalytic activity">
    <reaction evidence="1 9">
        <text>(2S,3R)-3-hydroxybutane-1,2,3-tricarboxylate = pyruvate + succinate</text>
        <dbReference type="Rhea" id="RHEA:16809"/>
        <dbReference type="ChEBI" id="CHEBI:15361"/>
        <dbReference type="ChEBI" id="CHEBI:30031"/>
        <dbReference type="ChEBI" id="CHEBI:57429"/>
        <dbReference type="EC" id="4.1.3.30"/>
    </reaction>
</comment>
<keyword evidence="11" id="KW-1185">Reference proteome</keyword>
<dbReference type="AlphaFoldDB" id="A0A2Z4GEV3"/>
<evidence type="ECO:0000256" key="5">
    <source>
        <dbReference type="ARBA" id="ARBA00022842"/>
    </source>
</evidence>
<dbReference type="Proteomes" id="UP000249873">
    <property type="component" value="Chromosome"/>
</dbReference>
<dbReference type="SUPFAM" id="SSF51621">
    <property type="entry name" value="Phosphoenolpyruvate/pyruvate domain"/>
    <property type="match status" value="1"/>
</dbReference>
<dbReference type="PANTHER" id="PTHR42905:SF5">
    <property type="entry name" value="CARBOXYVINYL-CARBOXYPHOSPHONATE PHOSPHORYLMUTASE, CHLOROPLASTIC"/>
    <property type="match status" value="1"/>
</dbReference>
<evidence type="ECO:0000313" key="10">
    <source>
        <dbReference type="EMBL" id="AWV99879.1"/>
    </source>
</evidence>
<dbReference type="GO" id="GO:0046872">
    <property type="term" value="F:metal ion binding"/>
    <property type="evidence" value="ECO:0007669"/>
    <property type="project" value="UniProtKB-KW"/>
</dbReference>
<comment type="function">
    <text evidence="8">Involved in the catabolism of short chain fatty acids (SCFA) via the 2-methylcitrate cycle I (propionate degradation route). Catalyzes the thermodynamically favored C-C bond cleavage of (2R,3S)-2-methylisocitrate to yield pyruvate and succinate via an alpha-carboxy-carbanion intermediate.</text>
</comment>
<evidence type="ECO:0000256" key="1">
    <source>
        <dbReference type="ARBA" id="ARBA00001050"/>
    </source>
</evidence>
<dbReference type="InterPro" id="IPR040442">
    <property type="entry name" value="Pyrv_kinase-like_dom_sf"/>
</dbReference>
<dbReference type="EMBL" id="CP029480">
    <property type="protein sequence ID" value="AWV99879.1"/>
    <property type="molecule type" value="Genomic_DNA"/>
</dbReference>
<protein>
    <recommendedName>
        <fullName evidence="9">Methylisocitrate lyase</fullName>
        <ecNumber evidence="9">4.1.3.30</ecNumber>
    </recommendedName>
</protein>
<organism evidence="10 11">
    <name type="scientific">Arcticibacterium luteifluviistationis</name>
    <dbReference type="NCBI Taxonomy" id="1784714"/>
    <lineage>
        <taxon>Bacteria</taxon>
        <taxon>Pseudomonadati</taxon>
        <taxon>Bacteroidota</taxon>
        <taxon>Cytophagia</taxon>
        <taxon>Cytophagales</taxon>
        <taxon>Leadbetterellaceae</taxon>
        <taxon>Arcticibacterium</taxon>
    </lineage>
</organism>
<evidence type="ECO:0000256" key="3">
    <source>
        <dbReference type="ARBA" id="ARBA00009282"/>
    </source>
</evidence>
<dbReference type="KEGG" id="als:DJ013_17545"/>
<dbReference type="EC" id="4.1.3.30" evidence="9"/>
<dbReference type="Gene3D" id="3.20.20.60">
    <property type="entry name" value="Phosphoenolpyruvate-binding domains"/>
    <property type="match status" value="1"/>
</dbReference>
<evidence type="ECO:0000256" key="4">
    <source>
        <dbReference type="ARBA" id="ARBA00022723"/>
    </source>
</evidence>
<sequence length="298" mass="33187">MITNQISPYVKRENFVKALNSGKLLRFPGAYNPMVAMLIEQKGFEGVYVSGAVMANSMGLPDIGFTTMTEVCLFASQIARITALPTLMDIDTGFGESMNVARCIQEIEHAGLSACHMEDQVNPKRCGHLDNKTIVPVNEMVQKIQTAAKAKSDPNFMIMARTDARASEGLEKTIDRMKAYVDAGADMIFPEAMYSEADFEAVRKAVSVPILANMTEFGKSKLLNTTQLSNLGVNVVIYPVTTQRLAMKAVEDGLDTIKEKGTQEDLLDKMQTRKRLYEVLKYEDYNAFDSQIYNFKLE</sequence>
<keyword evidence="6 9" id="KW-0456">Lyase</keyword>
<dbReference type="UniPathway" id="UPA00946"/>
<dbReference type="InterPro" id="IPR015813">
    <property type="entry name" value="Pyrv/PenolPyrv_kinase-like_dom"/>
</dbReference>
<evidence type="ECO:0000256" key="9">
    <source>
        <dbReference type="RuleBase" id="RU361121"/>
    </source>
</evidence>
<evidence type="ECO:0000256" key="8">
    <source>
        <dbReference type="ARBA" id="ARBA00057039"/>
    </source>
</evidence>
<evidence type="ECO:0000256" key="2">
    <source>
        <dbReference type="ARBA" id="ARBA00001946"/>
    </source>
</evidence>
<dbReference type="InterPro" id="IPR018523">
    <property type="entry name" value="Isocitrate_lyase_ph_CS"/>
</dbReference>
<gene>
    <name evidence="10" type="primary">prpB</name>
    <name evidence="10" type="ORF">DJ013_17545</name>
</gene>
<dbReference type="PROSITE" id="PS00161">
    <property type="entry name" value="ISOCITRATE_LYASE"/>
    <property type="match status" value="1"/>
</dbReference>
<evidence type="ECO:0000256" key="7">
    <source>
        <dbReference type="ARBA" id="ARBA00044762"/>
    </source>
</evidence>
<dbReference type="Pfam" id="PF13714">
    <property type="entry name" value="PEP_mutase"/>
    <property type="match status" value="1"/>
</dbReference>
<keyword evidence="4" id="KW-0479">Metal-binding</keyword>
<dbReference type="GO" id="GO:0046421">
    <property type="term" value="F:methylisocitrate lyase activity"/>
    <property type="evidence" value="ECO:0007669"/>
    <property type="project" value="UniProtKB-EC"/>
</dbReference>
<comment type="pathway">
    <text evidence="9">Organic acid metabolism; propanoate degradation.</text>
</comment>